<name>A0A9P6ZSN2_9AGAM</name>
<dbReference type="EMBL" id="JABBWD010000036">
    <property type="protein sequence ID" value="KAG1775121.1"/>
    <property type="molecule type" value="Genomic_DNA"/>
</dbReference>
<gene>
    <name evidence="1" type="ORF">EV702DRAFT_1120613</name>
</gene>
<sequence>IHIYYLSMLLVINPKFGTFSTFGTFGKRLSAQCHSTVTSHDIRWICMSSTLYTHDVVHAANTLTTAGVATQFLGKVFFSPLHDINDRLLSIFPSLDFADHISGNSFYIRSKVSPYEYWYYSSSPNNPTKAVYASSTQRTRFHVSRTGSGTTCGTVMIGSDEIVITLTTVNLSINVNDSTGQVIVSPAPESGLKFSDLLNRFTVGPPLVENSNMKELLYTQDGEKWELA</sequence>
<accession>A0A9P6ZSN2</accession>
<keyword evidence="2" id="KW-1185">Reference proteome</keyword>
<reference evidence="1" key="1">
    <citation type="journal article" date="2020" name="New Phytol.">
        <title>Comparative genomics reveals dynamic genome evolution in host specialist ectomycorrhizal fungi.</title>
        <authorList>
            <person name="Lofgren L.A."/>
            <person name="Nguyen N.H."/>
            <person name="Vilgalys R."/>
            <person name="Ruytinx J."/>
            <person name="Liao H.L."/>
            <person name="Branco S."/>
            <person name="Kuo A."/>
            <person name="LaButti K."/>
            <person name="Lipzen A."/>
            <person name="Andreopoulos W."/>
            <person name="Pangilinan J."/>
            <person name="Riley R."/>
            <person name="Hundley H."/>
            <person name="Na H."/>
            <person name="Barry K."/>
            <person name="Grigoriev I.V."/>
            <person name="Stajich J.E."/>
            <person name="Kennedy P.G."/>
        </authorList>
    </citation>
    <scope>NUCLEOTIDE SEQUENCE</scope>
    <source>
        <strain evidence="1">DOB743</strain>
    </source>
</reference>
<proteinExistence type="predicted"/>
<dbReference type="OrthoDB" id="5364171at2759"/>
<evidence type="ECO:0000313" key="1">
    <source>
        <dbReference type="EMBL" id="KAG1775121.1"/>
    </source>
</evidence>
<comment type="caution">
    <text evidence="1">The sequence shown here is derived from an EMBL/GenBank/DDBJ whole genome shotgun (WGS) entry which is preliminary data.</text>
</comment>
<dbReference type="Proteomes" id="UP000714275">
    <property type="component" value="Unassembled WGS sequence"/>
</dbReference>
<organism evidence="1 2">
    <name type="scientific">Suillus placidus</name>
    <dbReference type="NCBI Taxonomy" id="48579"/>
    <lineage>
        <taxon>Eukaryota</taxon>
        <taxon>Fungi</taxon>
        <taxon>Dikarya</taxon>
        <taxon>Basidiomycota</taxon>
        <taxon>Agaricomycotina</taxon>
        <taxon>Agaricomycetes</taxon>
        <taxon>Agaricomycetidae</taxon>
        <taxon>Boletales</taxon>
        <taxon>Suillineae</taxon>
        <taxon>Suillaceae</taxon>
        <taxon>Suillus</taxon>
    </lineage>
</organism>
<evidence type="ECO:0000313" key="2">
    <source>
        <dbReference type="Proteomes" id="UP000714275"/>
    </source>
</evidence>
<dbReference type="AlphaFoldDB" id="A0A9P6ZSN2"/>
<protein>
    <submittedName>
        <fullName evidence="1">Uncharacterized protein</fullName>
    </submittedName>
</protein>
<feature type="non-terminal residue" evidence="1">
    <location>
        <position position="1"/>
    </location>
</feature>